<dbReference type="EMBL" id="CAJNOK010002025">
    <property type="protein sequence ID" value="CAF0841253.1"/>
    <property type="molecule type" value="Genomic_DNA"/>
</dbReference>
<dbReference type="Gene3D" id="1.10.1520.10">
    <property type="entry name" value="Ribonuclease III domain"/>
    <property type="match status" value="1"/>
</dbReference>
<sequence>MSVMAGSRIFLYGKHPRLEFLGDAVLDYLVTREMFIKNENITPSIITDIRQDLANNGRLGYIFVALDLQSFILHHSPSLFVEISSYVSQFEQNESLDKRSNSNISSYADSRAPKAFANVFEAIVGAIFFDSGNSLQIVWNVFEPFSEIILVQIELNCGHSVENQDEQNGSVCIVEFLNGKKYEGTGKNKKLAKFDACRKAVMEMSNEQQ</sequence>
<dbReference type="PANTHER" id="PTHR14950:SF37">
    <property type="entry name" value="ENDORIBONUCLEASE DICER"/>
    <property type="match status" value="1"/>
</dbReference>
<dbReference type="GO" id="GO:0004525">
    <property type="term" value="F:ribonuclease III activity"/>
    <property type="evidence" value="ECO:0007669"/>
    <property type="project" value="InterPro"/>
</dbReference>
<dbReference type="AlphaFoldDB" id="A0A8S2CZB5"/>
<dbReference type="EMBL" id="CAJOBA010002025">
    <property type="protein sequence ID" value="CAF3626212.1"/>
    <property type="molecule type" value="Genomic_DNA"/>
</dbReference>
<feature type="domain" description="RNase III" evidence="2">
    <location>
        <begin position="1"/>
        <end position="132"/>
    </location>
</feature>
<dbReference type="Gene3D" id="3.30.160.20">
    <property type="match status" value="1"/>
</dbReference>
<dbReference type="SUPFAM" id="SSF54768">
    <property type="entry name" value="dsRNA-binding domain-like"/>
    <property type="match status" value="1"/>
</dbReference>
<gene>
    <name evidence="3" type="ORF">OVA965_LOCUS6656</name>
    <name evidence="4" type="ORF">TMI583_LOCUS6652</name>
</gene>
<dbReference type="InterPro" id="IPR000999">
    <property type="entry name" value="RNase_III_dom"/>
</dbReference>
<evidence type="ECO:0000313" key="4">
    <source>
        <dbReference type="EMBL" id="CAF3626212.1"/>
    </source>
</evidence>
<reference evidence="3" key="1">
    <citation type="submission" date="2021-02" db="EMBL/GenBank/DDBJ databases">
        <authorList>
            <person name="Nowell W R."/>
        </authorList>
    </citation>
    <scope>NUCLEOTIDE SEQUENCE</scope>
</reference>
<dbReference type="CDD" id="cd00048">
    <property type="entry name" value="DSRM_SF"/>
    <property type="match status" value="1"/>
</dbReference>
<dbReference type="SUPFAM" id="SSF69065">
    <property type="entry name" value="RNase III domain-like"/>
    <property type="match status" value="1"/>
</dbReference>
<comment type="caution">
    <text evidence="3">The sequence shown here is derived from an EMBL/GenBank/DDBJ whole genome shotgun (WGS) entry which is preliminary data.</text>
</comment>
<organism evidence="3 5">
    <name type="scientific">Didymodactylos carnosus</name>
    <dbReference type="NCBI Taxonomy" id="1234261"/>
    <lineage>
        <taxon>Eukaryota</taxon>
        <taxon>Metazoa</taxon>
        <taxon>Spiralia</taxon>
        <taxon>Gnathifera</taxon>
        <taxon>Rotifera</taxon>
        <taxon>Eurotatoria</taxon>
        <taxon>Bdelloidea</taxon>
        <taxon>Philodinida</taxon>
        <taxon>Philodinidae</taxon>
        <taxon>Didymodactylos</taxon>
    </lineage>
</organism>
<evidence type="ECO:0000256" key="1">
    <source>
        <dbReference type="ARBA" id="ARBA00022801"/>
    </source>
</evidence>
<dbReference type="CDD" id="cd00593">
    <property type="entry name" value="RIBOc"/>
    <property type="match status" value="1"/>
</dbReference>
<dbReference type="Pfam" id="PF00636">
    <property type="entry name" value="Ribonuclease_3"/>
    <property type="match status" value="1"/>
</dbReference>
<keyword evidence="1" id="KW-0378">Hydrolase</keyword>
<proteinExistence type="predicted"/>
<dbReference type="GO" id="GO:0006396">
    <property type="term" value="P:RNA processing"/>
    <property type="evidence" value="ECO:0007669"/>
    <property type="project" value="InterPro"/>
</dbReference>
<protein>
    <recommendedName>
        <fullName evidence="2">RNase III domain-containing protein</fullName>
    </recommendedName>
</protein>
<accession>A0A8S2CZB5</accession>
<dbReference type="SMART" id="SM00535">
    <property type="entry name" value="RIBOc"/>
    <property type="match status" value="1"/>
</dbReference>
<evidence type="ECO:0000313" key="5">
    <source>
        <dbReference type="Proteomes" id="UP000677228"/>
    </source>
</evidence>
<evidence type="ECO:0000259" key="2">
    <source>
        <dbReference type="PROSITE" id="PS50142"/>
    </source>
</evidence>
<dbReference type="InterPro" id="IPR036389">
    <property type="entry name" value="RNase_III_sf"/>
</dbReference>
<dbReference type="PANTHER" id="PTHR14950">
    <property type="entry name" value="DICER-RELATED"/>
    <property type="match status" value="1"/>
</dbReference>
<dbReference type="PROSITE" id="PS50142">
    <property type="entry name" value="RNASE_3_2"/>
    <property type="match status" value="1"/>
</dbReference>
<dbReference type="Proteomes" id="UP000677228">
    <property type="component" value="Unassembled WGS sequence"/>
</dbReference>
<evidence type="ECO:0000313" key="3">
    <source>
        <dbReference type="EMBL" id="CAF0841253.1"/>
    </source>
</evidence>
<name>A0A8S2CZB5_9BILA</name>
<dbReference type="Proteomes" id="UP000682733">
    <property type="component" value="Unassembled WGS sequence"/>
</dbReference>